<evidence type="ECO:0000256" key="3">
    <source>
        <dbReference type="ARBA" id="ARBA00022741"/>
    </source>
</evidence>
<feature type="domain" description="AMP-binding enzyme C-terminal" evidence="6">
    <location>
        <begin position="542"/>
        <end position="611"/>
    </location>
</feature>
<dbReference type="GO" id="GO:0006629">
    <property type="term" value="P:lipid metabolic process"/>
    <property type="evidence" value="ECO:0007669"/>
    <property type="project" value="InterPro"/>
</dbReference>
<dbReference type="SUPFAM" id="SSF56801">
    <property type="entry name" value="Acetyl-CoA synthetase-like"/>
    <property type="match status" value="1"/>
</dbReference>
<evidence type="ECO:0000256" key="1">
    <source>
        <dbReference type="ARBA" id="ARBA00006432"/>
    </source>
</evidence>
<dbReference type="PANTHER" id="PTHR42921">
    <property type="entry name" value="ACETOACETYL-COA SYNTHETASE"/>
    <property type="match status" value="1"/>
</dbReference>
<dbReference type="InterPro" id="IPR000873">
    <property type="entry name" value="AMP-dep_synth/lig_dom"/>
</dbReference>
<keyword evidence="3" id="KW-0547">Nucleotide-binding</keyword>
<keyword evidence="4" id="KW-0067">ATP-binding</keyword>
<dbReference type="Proteomes" id="UP001057991">
    <property type="component" value="Chromosome"/>
</dbReference>
<name>A0A9Q9M0M6_9RHOB</name>
<evidence type="ECO:0000259" key="6">
    <source>
        <dbReference type="Pfam" id="PF13193"/>
    </source>
</evidence>
<dbReference type="PANTHER" id="PTHR42921:SF1">
    <property type="entry name" value="ACETOACETYL-COA SYNTHETASE"/>
    <property type="match status" value="1"/>
</dbReference>
<dbReference type="Pfam" id="PF00501">
    <property type="entry name" value="AMP-binding"/>
    <property type="match status" value="1"/>
</dbReference>
<accession>A0A9Q9M0M6</accession>
<dbReference type="GO" id="GO:0030729">
    <property type="term" value="F:acetoacetate-CoA ligase activity"/>
    <property type="evidence" value="ECO:0007669"/>
    <property type="project" value="UniProtKB-EC"/>
</dbReference>
<dbReference type="EMBL" id="CP080776">
    <property type="protein sequence ID" value="UWP96648.1"/>
    <property type="molecule type" value="Genomic_DNA"/>
</dbReference>
<keyword evidence="2 7" id="KW-0436">Ligase</keyword>
<evidence type="ECO:0000313" key="7">
    <source>
        <dbReference type="EMBL" id="UWP96648.1"/>
    </source>
</evidence>
<proteinExistence type="inferred from homology"/>
<reference evidence="7" key="1">
    <citation type="submission" date="2021-08" db="EMBL/GenBank/DDBJ databases">
        <authorList>
            <person name="Nwanade C."/>
            <person name="Wang M."/>
            <person name="Masoudi A."/>
            <person name="Yu Z."/>
            <person name="Liu J."/>
        </authorList>
    </citation>
    <scope>NUCLEOTIDE SEQUENCE</scope>
    <source>
        <strain evidence="7">S056</strain>
    </source>
</reference>
<dbReference type="AlphaFoldDB" id="A0A9Q9M0M6"/>
<dbReference type="InterPro" id="IPR020845">
    <property type="entry name" value="AMP-binding_CS"/>
</dbReference>
<dbReference type="InterPro" id="IPR005914">
    <property type="entry name" value="Acac_CoA_synth"/>
</dbReference>
<dbReference type="GO" id="GO:0005524">
    <property type="term" value="F:ATP binding"/>
    <property type="evidence" value="ECO:0007669"/>
    <property type="project" value="UniProtKB-KW"/>
</dbReference>
<protein>
    <submittedName>
        <fullName evidence="7">Acetoacetate--CoA ligase</fullName>
        <ecNumber evidence="7">6.2.1.16</ecNumber>
    </submittedName>
</protein>
<evidence type="ECO:0000259" key="5">
    <source>
        <dbReference type="Pfam" id="PF00501"/>
    </source>
</evidence>
<evidence type="ECO:0000256" key="4">
    <source>
        <dbReference type="ARBA" id="ARBA00022840"/>
    </source>
</evidence>
<dbReference type="PROSITE" id="PS00455">
    <property type="entry name" value="AMP_BINDING"/>
    <property type="match status" value="1"/>
</dbReference>
<feature type="domain" description="AMP-dependent synthetase/ligase" evidence="5">
    <location>
        <begin position="98"/>
        <end position="470"/>
    </location>
</feature>
<evidence type="ECO:0000256" key="2">
    <source>
        <dbReference type="ARBA" id="ARBA00022598"/>
    </source>
</evidence>
<organism evidence="7 8">
    <name type="scientific">Aliiroseovarius crassostreae</name>
    <dbReference type="NCBI Taxonomy" id="154981"/>
    <lineage>
        <taxon>Bacteria</taxon>
        <taxon>Pseudomonadati</taxon>
        <taxon>Pseudomonadota</taxon>
        <taxon>Alphaproteobacteria</taxon>
        <taxon>Rhodobacterales</taxon>
        <taxon>Paracoccaceae</taxon>
        <taxon>Aliiroseovarius</taxon>
    </lineage>
</organism>
<dbReference type="InterPro" id="IPR045851">
    <property type="entry name" value="AMP-bd_C_sf"/>
</dbReference>
<evidence type="ECO:0000313" key="8">
    <source>
        <dbReference type="Proteomes" id="UP001057991"/>
    </source>
</evidence>
<dbReference type="NCBIfam" id="TIGR01217">
    <property type="entry name" value="ac_ac_CoA_syn"/>
    <property type="match status" value="1"/>
</dbReference>
<dbReference type="NCBIfam" id="NF002937">
    <property type="entry name" value="PRK03584.1"/>
    <property type="match status" value="1"/>
</dbReference>
<dbReference type="InterPro" id="IPR042099">
    <property type="entry name" value="ANL_N_sf"/>
</dbReference>
<sequence length="649" mass="70900">MTNQNQPLWRPCDAARPDLLMSDFAARASELAGHDLSDFEALHRWSIADPAAFWSLAWEACGLLGAPGGIAYQHDADPMRAQFFPEAQLNVVETFLKNADGREAIVFLGEDGTRLTWSRAELKQEVSQLAAALKAEGIGAGDHVVGYVPNMPQTVAAMLATASLGAVWSSCAPESGPDIVVDRFGQVEPKLMFAADGYFYGGKQFDTRTALAEVAARLPSLSKVVVWPYAGDAEELPNGQSTYADFKRDDAPELVCHPLGFRDPLYVMFSSGTTGKPKCIEHSGGGTLLRLMVEHQLHCDVRPGDRLFYYTTCNWMMWNWQVAALASEATIVLYDGNPMFPDGDRLFDLAQSERVSHFGISAKFIESSRKRGSRPVDSHEFPYLRVVLSTGSPLSPDGFDHIYRDWKSDVQLASICGGTDILGAFIGGSPLLPVHRGEIPCAMLGLDVEALGPDGEPIRDGAGELVCRNAHPSMPTRFLNDPGNVRYRASYFDIYPNIWRQGDFTRRTESGGFVILGRSDATLNPGGVRIGTAEIYRQLDPIPDIAEAVVVGQNTDNDVQVVLFLRLSEGRYLDEGLISRIKGDIRRNASPRHVPGKILAVPEIPHTKSGKIAELAVRDVVNGQPVRNLSGLANPSALDHFSSLFTTEL</sequence>
<gene>
    <name evidence="7" type="ORF">K3X48_06640</name>
</gene>
<dbReference type="EC" id="6.2.1.16" evidence="7"/>
<dbReference type="Gene3D" id="3.30.300.30">
    <property type="match status" value="1"/>
</dbReference>
<dbReference type="Gene3D" id="3.40.50.12780">
    <property type="entry name" value="N-terminal domain of ligase-like"/>
    <property type="match status" value="1"/>
</dbReference>
<dbReference type="Pfam" id="PF13193">
    <property type="entry name" value="AMP-binding_C"/>
    <property type="match status" value="1"/>
</dbReference>
<comment type="similarity">
    <text evidence="1">Belongs to the ATP-dependent AMP-binding enzyme family.</text>
</comment>
<dbReference type="InterPro" id="IPR025110">
    <property type="entry name" value="AMP-bd_C"/>
</dbReference>